<dbReference type="EMBL" id="NIDN02000074">
    <property type="protein sequence ID" value="RLL97567.1"/>
    <property type="molecule type" value="Genomic_DNA"/>
</dbReference>
<dbReference type="Proteomes" id="UP000215289">
    <property type="component" value="Unassembled WGS sequence"/>
</dbReference>
<comment type="caution">
    <text evidence="1">The sequence shown here is derived from an EMBL/GenBank/DDBJ whole genome shotgun (WGS) entry which is preliminary data.</text>
</comment>
<dbReference type="STRING" id="1245748.A0A3R7GAV7"/>
<reference evidence="1 2" key="1">
    <citation type="submission" date="2018-08" db="EMBL/GenBank/DDBJ databases">
        <title>Draft genome sequences of two Aspergillus turcosus clinical strains isolated from bronchoalveolar lavage fluid: one azole-susceptible and the other azole-resistant.</title>
        <authorList>
            <person name="Parent-Michaud M."/>
            <person name="Dufresne P.J."/>
            <person name="Fournier E."/>
            <person name="Martineau C."/>
            <person name="Moreira S."/>
            <person name="Perkins V."/>
            <person name="De Repentigny L."/>
            <person name="Dufresne S.F."/>
        </authorList>
    </citation>
    <scope>NUCLEOTIDE SEQUENCE [LARGE SCALE GENOMIC DNA]</scope>
    <source>
        <strain evidence="1">HMR AF 1038</strain>
    </source>
</reference>
<keyword evidence="2" id="KW-1185">Reference proteome</keyword>
<dbReference type="AlphaFoldDB" id="A0A3R7GAV7"/>
<sequence length="333" mass="37678">MFQQERASRMYQEQLESKIRQTEASQKNLADYLAQLEEALSQSGYEKCNLEARLARVDWEKESLLQSFHLERARAKEMELRLAVPLLTESQDANGGQGHLGNSLMGTQTNTRSTLDHGRLCESISTLRTTVESLDATMQQFTEALPNMQNQVRNIRMTAEDGSRYFLTYRKGVRLRRFGAHLDALKAAHALSRAYQDVLDRSEILARHFGAKLKADTLEETIRRAFTSESPQFEDPDNAESGNFNLSWVHVVRNVNPKEIQRTPDGTYQCVIQGLMIKLSESDCAALQTGLLQKLATPWPHQDDVQVELNTVASIVADLTRWDHIALQSKGDA</sequence>
<protein>
    <submittedName>
        <fullName evidence="1">Uncharacterized protein</fullName>
    </submittedName>
</protein>
<proteinExistence type="predicted"/>
<name>A0A3R7GAV7_9EURO</name>
<gene>
    <name evidence="1" type="ORF">CFD26_106558</name>
</gene>
<evidence type="ECO:0000313" key="2">
    <source>
        <dbReference type="Proteomes" id="UP000215289"/>
    </source>
</evidence>
<dbReference type="OrthoDB" id="4414521at2759"/>
<evidence type="ECO:0000313" key="1">
    <source>
        <dbReference type="EMBL" id="RLL97567.1"/>
    </source>
</evidence>
<organism evidence="1 2">
    <name type="scientific">Aspergillus turcosus</name>
    <dbReference type="NCBI Taxonomy" id="1245748"/>
    <lineage>
        <taxon>Eukaryota</taxon>
        <taxon>Fungi</taxon>
        <taxon>Dikarya</taxon>
        <taxon>Ascomycota</taxon>
        <taxon>Pezizomycotina</taxon>
        <taxon>Eurotiomycetes</taxon>
        <taxon>Eurotiomycetidae</taxon>
        <taxon>Eurotiales</taxon>
        <taxon>Aspergillaceae</taxon>
        <taxon>Aspergillus</taxon>
        <taxon>Aspergillus subgen. Fumigati</taxon>
    </lineage>
</organism>
<accession>A0A3R7GAV7</accession>